<evidence type="ECO:0000313" key="2">
    <source>
        <dbReference type="Proteomes" id="UP001187192"/>
    </source>
</evidence>
<dbReference type="Gramene" id="FCD_00033934-RA">
    <property type="protein sequence ID" value="FCD_00033934-RA:cds"/>
    <property type="gene ID" value="FCD_00033934"/>
</dbReference>
<proteinExistence type="predicted"/>
<name>A0AA88JI11_FICCA</name>
<protein>
    <submittedName>
        <fullName evidence="1">Uncharacterized protein</fullName>
    </submittedName>
</protein>
<reference evidence="1" key="1">
    <citation type="submission" date="2023-07" db="EMBL/GenBank/DDBJ databases">
        <title>draft genome sequence of fig (Ficus carica).</title>
        <authorList>
            <person name="Takahashi T."/>
            <person name="Nishimura K."/>
        </authorList>
    </citation>
    <scope>NUCLEOTIDE SEQUENCE</scope>
</reference>
<accession>A0AA88JI11</accession>
<comment type="caution">
    <text evidence="1">The sequence shown here is derived from an EMBL/GenBank/DDBJ whole genome shotgun (WGS) entry which is preliminary data.</text>
</comment>
<organism evidence="1 2">
    <name type="scientific">Ficus carica</name>
    <name type="common">Common fig</name>
    <dbReference type="NCBI Taxonomy" id="3494"/>
    <lineage>
        <taxon>Eukaryota</taxon>
        <taxon>Viridiplantae</taxon>
        <taxon>Streptophyta</taxon>
        <taxon>Embryophyta</taxon>
        <taxon>Tracheophyta</taxon>
        <taxon>Spermatophyta</taxon>
        <taxon>Magnoliopsida</taxon>
        <taxon>eudicotyledons</taxon>
        <taxon>Gunneridae</taxon>
        <taxon>Pentapetalae</taxon>
        <taxon>rosids</taxon>
        <taxon>fabids</taxon>
        <taxon>Rosales</taxon>
        <taxon>Moraceae</taxon>
        <taxon>Ficeae</taxon>
        <taxon>Ficus</taxon>
    </lineage>
</organism>
<dbReference type="EMBL" id="BTGU01020394">
    <property type="protein sequence ID" value="GMN75514.1"/>
    <property type="molecule type" value="Genomic_DNA"/>
</dbReference>
<evidence type="ECO:0000313" key="1">
    <source>
        <dbReference type="EMBL" id="GMN75514.1"/>
    </source>
</evidence>
<dbReference type="Proteomes" id="UP001187192">
    <property type="component" value="Unassembled WGS sequence"/>
</dbReference>
<gene>
    <name evidence="1" type="ORF">TIFTF001_056319</name>
</gene>
<sequence>MNKNVKKFSRVTHSRYENSTASWTMFSTQDPKCRMEPTVELQRLHSAVPFCISRWRRKLAYDWPPLHPRKDAIDCVCVPI</sequence>
<keyword evidence="2" id="KW-1185">Reference proteome</keyword>
<dbReference type="AlphaFoldDB" id="A0AA88JI11"/>